<reference evidence="2" key="1">
    <citation type="submission" date="2025-08" db="UniProtKB">
        <authorList>
            <consortium name="Ensembl"/>
        </authorList>
    </citation>
    <scope>IDENTIFICATION</scope>
</reference>
<dbReference type="PANTHER" id="PTHR23179:SF26">
    <property type="entry name" value="T-CELL ACTIVATION RHO GTPASE-ACTIVATING PROTEIN"/>
    <property type="match status" value="1"/>
</dbReference>
<reference evidence="2" key="2">
    <citation type="submission" date="2025-09" db="UniProtKB">
        <authorList>
            <consortium name="Ensembl"/>
        </authorList>
    </citation>
    <scope>IDENTIFICATION</scope>
</reference>
<name>A0A3B3ZIL1_9GOBI</name>
<dbReference type="AlphaFoldDB" id="A0A3B3ZIL1"/>
<dbReference type="InterPro" id="IPR011993">
    <property type="entry name" value="PH-like_dom_sf"/>
</dbReference>
<evidence type="ECO:0000313" key="2">
    <source>
        <dbReference type="Ensembl" id="ENSPMGP00000004415.1"/>
    </source>
</evidence>
<evidence type="ECO:0000313" key="3">
    <source>
        <dbReference type="Proteomes" id="UP000261520"/>
    </source>
</evidence>
<accession>A0A3B3ZIL1</accession>
<dbReference type="SUPFAM" id="SSF50729">
    <property type="entry name" value="PH domain-like"/>
    <property type="match status" value="1"/>
</dbReference>
<dbReference type="PANTHER" id="PTHR23179">
    <property type="entry name" value="T-CELL ACTIVATION RHO GTPASE ACTIVATING PROTEIN-RELATED"/>
    <property type="match status" value="1"/>
</dbReference>
<dbReference type="Ensembl" id="ENSPMGT00000004686.1">
    <property type="protein sequence ID" value="ENSPMGP00000004415.1"/>
    <property type="gene ID" value="ENSPMGG00000003737.1"/>
</dbReference>
<dbReference type="InterPro" id="IPR047887">
    <property type="entry name" value="ARHGAP20_PH"/>
</dbReference>
<proteinExistence type="predicted"/>
<dbReference type="Proteomes" id="UP000261520">
    <property type="component" value="Unplaced"/>
</dbReference>
<dbReference type="STRING" id="409849.ENSPMGP00000004415"/>
<protein>
    <recommendedName>
        <fullName evidence="1">ARHGAP20 PH domain-containing protein</fullName>
    </recommendedName>
</protein>
<dbReference type="Pfam" id="PF22286">
    <property type="entry name" value="RHG20_PH"/>
    <property type="match status" value="1"/>
</dbReference>
<feature type="domain" description="ARHGAP20 PH" evidence="1">
    <location>
        <begin position="53"/>
        <end position="140"/>
    </location>
</feature>
<keyword evidence="3" id="KW-1185">Reference proteome</keyword>
<dbReference type="GO" id="GO:0005096">
    <property type="term" value="F:GTPase activator activity"/>
    <property type="evidence" value="ECO:0007669"/>
    <property type="project" value="TreeGrafter"/>
</dbReference>
<dbReference type="Gene3D" id="2.30.29.30">
    <property type="entry name" value="Pleckstrin-homology domain (PH domain)/Phosphotyrosine-binding domain (PTB)"/>
    <property type="match status" value="1"/>
</dbReference>
<sequence length="141" mass="16086">HFRNLVQRRRSAPSLVFGKTLGMSWSPIEESSCWVTTDQSPFVLGLMEENGPLLLEQKLQVTEGSKTRERHLFLFRDVLVFAKLSTASYRLKHRVNLEEAWLFGFDSELEEELPSDLDSDLDLGLSLVLAWDLAVCLLTFG</sequence>
<organism evidence="2 3">
    <name type="scientific">Periophthalmus magnuspinnatus</name>
    <dbReference type="NCBI Taxonomy" id="409849"/>
    <lineage>
        <taxon>Eukaryota</taxon>
        <taxon>Metazoa</taxon>
        <taxon>Chordata</taxon>
        <taxon>Craniata</taxon>
        <taxon>Vertebrata</taxon>
        <taxon>Euteleostomi</taxon>
        <taxon>Actinopterygii</taxon>
        <taxon>Neopterygii</taxon>
        <taxon>Teleostei</taxon>
        <taxon>Neoteleostei</taxon>
        <taxon>Acanthomorphata</taxon>
        <taxon>Gobiaria</taxon>
        <taxon>Gobiiformes</taxon>
        <taxon>Gobioidei</taxon>
        <taxon>Gobiidae</taxon>
        <taxon>Oxudercinae</taxon>
        <taxon>Periophthalmus</taxon>
    </lineage>
</organism>
<evidence type="ECO:0000259" key="1">
    <source>
        <dbReference type="Pfam" id="PF22286"/>
    </source>
</evidence>